<name>A0A0P6Y986_9CHLR</name>
<evidence type="ECO:0000313" key="2">
    <source>
        <dbReference type="Proteomes" id="UP000050277"/>
    </source>
</evidence>
<dbReference type="EMBL" id="LGKP01000032">
    <property type="protein sequence ID" value="KPL81885.1"/>
    <property type="molecule type" value="Genomic_DNA"/>
</dbReference>
<dbReference type="Proteomes" id="UP000050277">
    <property type="component" value="Unassembled WGS sequence"/>
</dbReference>
<evidence type="ECO:0000313" key="1">
    <source>
        <dbReference type="EMBL" id="KPL81885.1"/>
    </source>
</evidence>
<organism evidence="1 2">
    <name type="scientific">Herpetosiphon geysericola</name>
    <dbReference type="NCBI Taxonomy" id="70996"/>
    <lineage>
        <taxon>Bacteria</taxon>
        <taxon>Bacillati</taxon>
        <taxon>Chloroflexota</taxon>
        <taxon>Chloroflexia</taxon>
        <taxon>Herpetosiphonales</taxon>
        <taxon>Herpetosiphonaceae</taxon>
        <taxon>Herpetosiphon</taxon>
    </lineage>
</organism>
<keyword evidence="2" id="KW-1185">Reference proteome</keyword>
<proteinExistence type="predicted"/>
<gene>
    <name evidence="1" type="ORF">SE18_19960</name>
</gene>
<accession>A0A0P6Y986</accession>
<sequence>MRDESKSQKSEAKKGELKTMALGYGLGGHNPHNLCQSVAKKYSFVQFVEFVAKKASWLKTSPQHVTILQQIP</sequence>
<reference evidence="1 2" key="1">
    <citation type="submission" date="2015-07" db="EMBL/GenBank/DDBJ databases">
        <title>Whole genome sequence of Herpetosiphon geysericola DSM 7119.</title>
        <authorList>
            <person name="Hemp J."/>
            <person name="Ward L.M."/>
            <person name="Pace L.A."/>
            <person name="Fischer W.W."/>
        </authorList>
    </citation>
    <scope>NUCLEOTIDE SEQUENCE [LARGE SCALE GENOMIC DNA]</scope>
    <source>
        <strain evidence="1 2">DSM 7119</strain>
    </source>
</reference>
<dbReference type="AlphaFoldDB" id="A0A0P6Y986"/>
<protein>
    <submittedName>
        <fullName evidence="1">Uncharacterized protein</fullName>
    </submittedName>
</protein>
<comment type="caution">
    <text evidence="1">The sequence shown here is derived from an EMBL/GenBank/DDBJ whole genome shotgun (WGS) entry which is preliminary data.</text>
</comment>